<evidence type="ECO:0000313" key="5">
    <source>
        <dbReference type="Proteomes" id="UP000727907"/>
    </source>
</evidence>
<feature type="signal peptide" evidence="3">
    <location>
        <begin position="1"/>
        <end position="24"/>
    </location>
</feature>
<evidence type="ECO:0000256" key="2">
    <source>
        <dbReference type="ARBA" id="ARBA00022729"/>
    </source>
</evidence>
<keyword evidence="5" id="KW-1185">Reference proteome</keyword>
<dbReference type="Proteomes" id="UP000727907">
    <property type="component" value="Unassembled WGS sequence"/>
</dbReference>
<evidence type="ECO:0000256" key="3">
    <source>
        <dbReference type="SAM" id="SignalP"/>
    </source>
</evidence>
<dbReference type="PANTHER" id="PTHR35841">
    <property type="entry name" value="PHOSPHONATES-BINDING PERIPLASMIC PROTEIN"/>
    <property type="match status" value="1"/>
</dbReference>
<dbReference type="InterPro" id="IPR005770">
    <property type="entry name" value="PhnD"/>
</dbReference>
<evidence type="ECO:0000313" key="4">
    <source>
        <dbReference type="EMBL" id="MBU8873561.1"/>
    </source>
</evidence>
<dbReference type="Pfam" id="PF12974">
    <property type="entry name" value="Phosphonate-bd"/>
    <property type="match status" value="1"/>
</dbReference>
<reference evidence="4 5" key="1">
    <citation type="submission" date="2021-06" db="EMBL/GenBank/DDBJ databases">
        <authorList>
            <person name="Lee D.H."/>
        </authorList>
    </citation>
    <scope>NUCLEOTIDE SEQUENCE [LARGE SCALE GENOMIC DNA]</scope>
    <source>
        <strain evidence="4 5">MMS21-HV4-11</strain>
    </source>
</reference>
<evidence type="ECO:0000256" key="1">
    <source>
        <dbReference type="ARBA" id="ARBA00007162"/>
    </source>
</evidence>
<dbReference type="InterPro" id="IPR017797">
    <property type="entry name" value="Phosphnate-bd"/>
</dbReference>
<organism evidence="4 5">
    <name type="scientific">Reyranella humidisoli</name>
    <dbReference type="NCBI Taxonomy" id="2849149"/>
    <lineage>
        <taxon>Bacteria</taxon>
        <taxon>Pseudomonadati</taxon>
        <taxon>Pseudomonadota</taxon>
        <taxon>Alphaproteobacteria</taxon>
        <taxon>Hyphomicrobiales</taxon>
        <taxon>Reyranellaceae</taxon>
        <taxon>Reyranella</taxon>
    </lineage>
</organism>
<keyword evidence="2 3" id="KW-0732">Signal</keyword>
<comment type="caution">
    <text evidence="4">The sequence shown here is derived from an EMBL/GenBank/DDBJ whole genome shotgun (WGS) entry which is preliminary data.</text>
</comment>
<dbReference type="CDD" id="cd01071">
    <property type="entry name" value="PBP2_PhnD_like"/>
    <property type="match status" value="1"/>
</dbReference>
<dbReference type="PANTHER" id="PTHR35841:SF1">
    <property type="entry name" value="PHOSPHONATES-BINDING PERIPLASMIC PROTEIN"/>
    <property type="match status" value="1"/>
</dbReference>
<accession>A0ABS6IGV7</accession>
<name>A0ABS6IGV7_9HYPH</name>
<sequence length="312" mass="34345">MIKRRSVLVSTAGVLLAVPFAANAQDWKAKYPEIVVAIVPAENAGGVVDRYGPFVKYLEKELGTKVTLRVANDYTAVIEGQKNRQIHVGFYGPGSYARAYAVSGGNTVAFGTTQNQDGSIGYYSVVYVKADSPYKSLDDLKGKKLGLVDVESTSGYKAPVFFMNREGKAPDKFFSVAQVTGSHENAVLAMTQGTVDAATNWWNSDTDSNLTRMLNKGMLKKADGSPMKYEDFRIVWKSPLLAGSPFAYLNDMPDDLKKAIASAFYNAHKKDKAAFDKLSDGKDLAFVPVGHKDYLEFIELNKYLEELRRKKG</sequence>
<proteinExistence type="inferred from homology"/>
<comment type="similarity">
    <text evidence="1">Belongs to the phosphate/phosphite/phosphonate binding protein family.</text>
</comment>
<dbReference type="RefSeq" id="WP_216957817.1">
    <property type="nucleotide sequence ID" value="NZ_JAHOPB010000001.1"/>
</dbReference>
<dbReference type="NCBIfam" id="TIGR01098">
    <property type="entry name" value="3A0109s03R"/>
    <property type="match status" value="1"/>
</dbReference>
<dbReference type="NCBIfam" id="TIGR03431">
    <property type="entry name" value="PhnD"/>
    <property type="match status" value="1"/>
</dbReference>
<dbReference type="EMBL" id="JAHOPB010000001">
    <property type="protein sequence ID" value="MBU8873561.1"/>
    <property type="molecule type" value="Genomic_DNA"/>
</dbReference>
<gene>
    <name evidence="4" type="primary">phnD</name>
    <name evidence="4" type="ORF">KQ910_07290</name>
</gene>
<feature type="chain" id="PRO_5046111420" evidence="3">
    <location>
        <begin position="25"/>
        <end position="312"/>
    </location>
</feature>
<protein>
    <submittedName>
        <fullName evidence="4">Phosphonate ABC transporter substrate-binding protein</fullName>
    </submittedName>
</protein>